<name>A0A1V4IKF4_9CLOT</name>
<dbReference type="AlphaFoldDB" id="A0A1V4IKF4"/>
<accession>A0A1V4IKF4</accession>
<feature type="domain" description="HD-GYP" evidence="1">
    <location>
        <begin position="113"/>
        <end position="309"/>
    </location>
</feature>
<dbReference type="PANTHER" id="PTHR43155">
    <property type="entry name" value="CYCLIC DI-GMP PHOSPHODIESTERASE PA4108-RELATED"/>
    <property type="match status" value="1"/>
</dbReference>
<evidence type="ECO:0000313" key="3">
    <source>
        <dbReference type="Proteomes" id="UP000190080"/>
    </source>
</evidence>
<dbReference type="Gene3D" id="1.10.3210.10">
    <property type="entry name" value="Hypothetical protein af1432"/>
    <property type="match status" value="1"/>
</dbReference>
<dbReference type="CDD" id="cd00077">
    <property type="entry name" value="HDc"/>
    <property type="match status" value="1"/>
</dbReference>
<reference evidence="2 3" key="1">
    <citation type="submission" date="2017-03" db="EMBL/GenBank/DDBJ databases">
        <title>Genome sequence of Clostridium oryzae DSM 28571.</title>
        <authorList>
            <person name="Poehlein A."/>
            <person name="Daniel R."/>
        </authorList>
    </citation>
    <scope>NUCLEOTIDE SEQUENCE [LARGE SCALE GENOMIC DNA]</scope>
    <source>
        <strain evidence="2 3">DSM 28571</strain>
    </source>
</reference>
<dbReference type="PANTHER" id="PTHR43155:SF2">
    <property type="entry name" value="CYCLIC DI-GMP PHOSPHODIESTERASE PA4108"/>
    <property type="match status" value="1"/>
</dbReference>
<organism evidence="2 3">
    <name type="scientific">Clostridium oryzae</name>
    <dbReference type="NCBI Taxonomy" id="1450648"/>
    <lineage>
        <taxon>Bacteria</taxon>
        <taxon>Bacillati</taxon>
        <taxon>Bacillota</taxon>
        <taxon>Clostridia</taxon>
        <taxon>Eubacteriales</taxon>
        <taxon>Clostridiaceae</taxon>
        <taxon>Clostridium</taxon>
    </lineage>
</organism>
<dbReference type="SUPFAM" id="SSF109604">
    <property type="entry name" value="HD-domain/PDEase-like"/>
    <property type="match status" value="1"/>
</dbReference>
<dbReference type="PROSITE" id="PS51832">
    <property type="entry name" value="HD_GYP"/>
    <property type="match status" value="1"/>
</dbReference>
<dbReference type="GO" id="GO:0071111">
    <property type="term" value="F:cyclic-guanylate-specific phosphodiesterase activity"/>
    <property type="evidence" value="ECO:0007669"/>
    <property type="project" value="UniProtKB-EC"/>
</dbReference>
<evidence type="ECO:0000313" key="2">
    <source>
        <dbReference type="EMBL" id="OPJ60512.1"/>
    </source>
</evidence>
<dbReference type="EMBL" id="MZGV01000031">
    <property type="protein sequence ID" value="OPJ60512.1"/>
    <property type="molecule type" value="Genomic_DNA"/>
</dbReference>
<comment type="caution">
    <text evidence="2">The sequence shown here is derived from an EMBL/GenBank/DDBJ whole genome shotgun (WGS) entry which is preliminary data.</text>
</comment>
<evidence type="ECO:0000259" key="1">
    <source>
        <dbReference type="PROSITE" id="PS51832"/>
    </source>
</evidence>
<proteinExistence type="predicted"/>
<keyword evidence="3" id="KW-1185">Reference proteome</keyword>
<dbReference type="STRING" id="1450648.CLORY_28210"/>
<dbReference type="EC" id="3.1.4.52" evidence="2"/>
<dbReference type="Proteomes" id="UP000190080">
    <property type="component" value="Unassembled WGS sequence"/>
</dbReference>
<sequence length="351" mass="39757">MNRVKRFLNIKDIIPGMIAAEDIKSNNILLVAEGKEIKAETISTLMEKYAETILAVYLEEEGISETSQSKTMAQVDEIFQEYSYEMKDMFNEIGYTGKANIDDVRNFVKKIQKHLDSPSIIIKNIVLYGSGNDRIYRHSVNVAALSTLLGKWIGLDDNQINLINYSSILHDYGKTKIDKGVLNKSGKLTESEWKTIKSHPIIGYEIVKQIQFLDSSVSYGVLMHHERCDGSGYPLGISGEKIHAFGKIIAIADTFEAISSNKNHKANSDPFSALEEIKKESLLKLDYEYTKIFVEHIVNYYMGENARMNDGRVCKIIQVDPNDILRPLVLDGSTFIDLKKEKNLRVESLVF</sequence>
<protein>
    <submittedName>
        <fullName evidence="2">Cyclic di-GMP phosphodiesterase response regulator RpfG</fullName>
        <ecNumber evidence="2">3.1.4.52</ecNumber>
    </submittedName>
</protein>
<dbReference type="InterPro" id="IPR003607">
    <property type="entry name" value="HD/PDEase_dom"/>
</dbReference>
<dbReference type="OrthoDB" id="9804747at2"/>
<dbReference type="Pfam" id="PF13487">
    <property type="entry name" value="HD_5"/>
    <property type="match status" value="1"/>
</dbReference>
<dbReference type="InterPro" id="IPR037522">
    <property type="entry name" value="HD_GYP_dom"/>
</dbReference>
<gene>
    <name evidence="2" type="primary">rpfG_2</name>
    <name evidence="2" type="ORF">CLORY_28210</name>
</gene>
<keyword evidence="2" id="KW-0378">Hydrolase</keyword>